<organism evidence="2">
    <name type="scientific">Amphimedon queenslandica</name>
    <name type="common">Sponge</name>
    <dbReference type="NCBI Taxonomy" id="400682"/>
    <lineage>
        <taxon>Eukaryota</taxon>
        <taxon>Metazoa</taxon>
        <taxon>Porifera</taxon>
        <taxon>Demospongiae</taxon>
        <taxon>Heteroscleromorpha</taxon>
        <taxon>Haplosclerida</taxon>
        <taxon>Niphatidae</taxon>
        <taxon>Amphimedon</taxon>
    </lineage>
</organism>
<evidence type="ECO:0000256" key="1">
    <source>
        <dbReference type="SAM" id="MobiDB-lite"/>
    </source>
</evidence>
<sequence>MNLADSARWHKLYIVYDMEVDTSEELIFGDEQDEEDNTEPEPKRSYNERVKGDRVYEQGTLLSTCECRKTFRTYVQVVNLRIVVKCV</sequence>
<feature type="region of interest" description="Disordered" evidence="1">
    <location>
        <begin position="27"/>
        <end position="49"/>
    </location>
</feature>
<dbReference type="AlphaFoldDB" id="A0A1X7V0C1"/>
<evidence type="ECO:0000313" key="2">
    <source>
        <dbReference type="EnsemblMetazoa" id="Aqu2.1.33234_001"/>
    </source>
</evidence>
<dbReference type="EnsemblMetazoa" id="Aqu2.1.33234_001">
    <property type="protein sequence ID" value="Aqu2.1.33234_001"/>
    <property type="gene ID" value="Aqu2.1.33234"/>
</dbReference>
<protein>
    <submittedName>
        <fullName evidence="2">Uncharacterized protein</fullName>
    </submittedName>
</protein>
<dbReference type="InParanoid" id="A0A1X7V0C1"/>
<reference evidence="2" key="1">
    <citation type="submission" date="2017-05" db="UniProtKB">
        <authorList>
            <consortium name="EnsemblMetazoa"/>
        </authorList>
    </citation>
    <scope>IDENTIFICATION</scope>
</reference>
<proteinExistence type="predicted"/>
<feature type="compositionally biased region" description="Basic and acidic residues" evidence="1">
    <location>
        <begin position="40"/>
        <end position="49"/>
    </location>
</feature>
<name>A0A1X7V0C1_AMPQE</name>
<accession>A0A1X7V0C1</accession>
<feature type="compositionally biased region" description="Acidic residues" evidence="1">
    <location>
        <begin position="27"/>
        <end position="39"/>
    </location>
</feature>